<dbReference type="NCBIfam" id="TIGR00446">
    <property type="entry name" value="nop2p"/>
    <property type="match status" value="1"/>
</dbReference>
<comment type="function">
    <text evidence="1">Specifically methylates the cytosine at position 967 (m5C967) of 16S rRNA.</text>
</comment>
<keyword evidence="9 13" id="KW-0694">RNA-binding</keyword>
<dbReference type="InterPro" id="IPR029063">
    <property type="entry name" value="SAM-dependent_MTases_sf"/>
</dbReference>
<evidence type="ECO:0000256" key="9">
    <source>
        <dbReference type="ARBA" id="ARBA00022884"/>
    </source>
</evidence>
<sequence>MNRLEKKGQSPRETALIILYQVNQNGAYANLELNKVLNRGDWNGQDRAFITELVYGCTRMQGTLDYILGLFIKKPLGTIPPWILLILRLGTYQIMFLNKVPDRAGVNESVNLAKKYGHAGTVKFVNGVLRTISREKENIVFPSLDQDVVGHISALYSHPQWLVRRWLDQFGQEETISLCALNNKSPQVTVRTNTLKISRDQLLERLTREGVAARPGRFAPESVILEGVLSLASLPSFQEGLFQVQDEGSMMVAHVLGPQPGSQVIDGCAAPGGKTTHGAQLMQNQGMIKAFDIYPHKLALINESCRRLGIDIVETFQGDAADLPSLFHEWADFVLVDAPCSGLGVLRRRPDSRWKKEEKDIEELAGLQKKIISGAAKTLRPGGVLVYSTCTMTPEENEAVVRWFLAQHPDFLLEPLDGLASFDLGEAEKEQAASGMFQLLPHVHGTDGLFMARMRRRERG</sequence>
<dbReference type="PRINTS" id="PR02008">
    <property type="entry name" value="RCMTFAMILY"/>
</dbReference>
<dbReference type="FunFam" id="3.30.70.1170:FF:000003">
    <property type="entry name" value="16S rRNA (Cytosine(967)-C(5))-methyltransferase RsmB"/>
    <property type="match status" value="1"/>
</dbReference>
<dbReference type="NCBIfam" id="TIGR00563">
    <property type="entry name" value="rsmB"/>
    <property type="match status" value="1"/>
</dbReference>
<dbReference type="GO" id="GO:0006355">
    <property type="term" value="P:regulation of DNA-templated transcription"/>
    <property type="evidence" value="ECO:0007669"/>
    <property type="project" value="InterPro"/>
</dbReference>
<dbReference type="InterPro" id="IPR049560">
    <property type="entry name" value="MeTrfase_RsmB-F_NOP2_cat"/>
</dbReference>
<dbReference type="GO" id="GO:0005737">
    <property type="term" value="C:cytoplasm"/>
    <property type="evidence" value="ECO:0007669"/>
    <property type="project" value="UniProtKB-SubCell"/>
</dbReference>
<evidence type="ECO:0000313" key="15">
    <source>
        <dbReference type="EMBL" id="ATW24694.1"/>
    </source>
</evidence>
<dbReference type="RefSeq" id="WP_148133915.1">
    <property type="nucleotide sequence ID" value="NZ_CP017634.1"/>
</dbReference>
<proteinExistence type="inferred from homology"/>
<dbReference type="InterPro" id="IPR023267">
    <property type="entry name" value="RCMT"/>
</dbReference>
<dbReference type="SUPFAM" id="SSF48013">
    <property type="entry name" value="NusB-like"/>
    <property type="match status" value="1"/>
</dbReference>
<dbReference type="EMBL" id="CP017634">
    <property type="protein sequence ID" value="ATW24694.1"/>
    <property type="molecule type" value="Genomic_DNA"/>
</dbReference>
<comment type="catalytic activity">
    <reaction evidence="12">
        <text>cytidine(967) in 16S rRNA + S-adenosyl-L-methionine = 5-methylcytidine(967) in 16S rRNA + S-adenosyl-L-homocysteine + H(+)</text>
        <dbReference type="Rhea" id="RHEA:42748"/>
        <dbReference type="Rhea" id="RHEA-COMP:10219"/>
        <dbReference type="Rhea" id="RHEA-COMP:10220"/>
        <dbReference type="ChEBI" id="CHEBI:15378"/>
        <dbReference type="ChEBI" id="CHEBI:57856"/>
        <dbReference type="ChEBI" id="CHEBI:59789"/>
        <dbReference type="ChEBI" id="CHEBI:74483"/>
        <dbReference type="ChEBI" id="CHEBI:82748"/>
        <dbReference type="EC" id="2.1.1.176"/>
    </reaction>
</comment>
<name>A0A3G1KQF2_FORW1</name>
<dbReference type="PROSITE" id="PS51686">
    <property type="entry name" value="SAM_MT_RSMB_NOP"/>
    <property type="match status" value="1"/>
</dbReference>
<dbReference type="Pfam" id="PF22458">
    <property type="entry name" value="RsmF-B_ferredox"/>
    <property type="match status" value="1"/>
</dbReference>
<dbReference type="OrthoDB" id="9810297at2"/>
<keyword evidence="5" id="KW-0698">rRNA processing</keyword>
<comment type="similarity">
    <text evidence="13">Belongs to the class I-like SAM-binding methyltransferase superfamily. RsmB/NOP family.</text>
</comment>
<dbReference type="PANTHER" id="PTHR22807">
    <property type="entry name" value="NOP2 YEAST -RELATED NOL1/NOP2/FMU SUN DOMAIN-CONTAINING"/>
    <property type="match status" value="1"/>
</dbReference>
<evidence type="ECO:0000256" key="12">
    <source>
        <dbReference type="ARBA" id="ARBA00047283"/>
    </source>
</evidence>
<dbReference type="KEGG" id="fwa:DCMF_07815"/>
<feature type="binding site" evidence="13">
    <location>
        <begin position="268"/>
        <end position="274"/>
    </location>
    <ligand>
        <name>S-adenosyl-L-methionine</name>
        <dbReference type="ChEBI" id="CHEBI:59789"/>
    </ligand>
</feature>
<feature type="domain" description="SAM-dependent MTase RsmB/NOP-type" evidence="14">
    <location>
        <begin position="178"/>
        <end position="457"/>
    </location>
</feature>
<gene>
    <name evidence="15" type="ORF">DCMF_07815</name>
</gene>
<feature type="binding site" evidence="13">
    <location>
        <position position="337"/>
    </location>
    <ligand>
        <name>S-adenosyl-L-methionine</name>
        <dbReference type="ChEBI" id="CHEBI:59789"/>
    </ligand>
</feature>
<dbReference type="InterPro" id="IPR011023">
    <property type="entry name" value="Nop2p"/>
</dbReference>
<evidence type="ECO:0000256" key="7">
    <source>
        <dbReference type="ARBA" id="ARBA00022679"/>
    </source>
</evidence>
<dbReference type="Gene3D" id="1.10.940.10">
    <property type="entry name" value="NusB-like"/>
    <property type="match status" value="1"/>
</dbReference>
<keyword evidence="4" id="KW-0963">Cytoplasm</keyword>
<dbReference type="PANTHER" id="PTHR22807:SF53">
    <property type="entry name" value="RIBOSOMAL RNA SMALL SUBUNIT METHYLTRANSFERASE B-RELATED"/>
    <property type="match status" value="1"/>
</dbReference>
<accession>A0A3G1KQF2</accession>
<evidence type="ECO:0000256" key="10">
    <source>
        <dbReference type="ARBA" id="ARBA00030399"/>
    </source>
</evidence>
<evidence type="ECO:0000256" key="13">
    <source>
        <dbReference type="PROSITE-ProRule" id="PRU01023"/>
    </source>
</evidence>
<dbReference type="Gene3D" id="3.30.70.1170">
    <property type="entry name" value="Sun protein, domain 3"/>
    <property type="match status" value="1"/>
</dbReference>
<dbReference type="NCBIfam" id="NF011494">
    <property type="entry name" value="PRK14902.1"/>
    <property type="match status" value="1"/>
</dbReference>
<evidence type="ECO:0000256" key="5">
    <source>
        <dbReference type="ARBA" id="ARBA00022552"/>
    </source>
</evidence>
<evidence type="ECO:0000259" key="14">
    <source>
        <dbReference type="PROSITE" id="PS51686"/>
    </source>
</evidence>
<protein>
    <recommendedName>
        <fullName evidence="3">16S rRNA (cytosine(967)-C(5))-methyltransferase</fullName>
        <ecNumber evidence="3">2.1.1.176</ecNumber>
    </recommendedName>
    <alternativeName>
        <fullName evidence="10">16S rRNA m5C967 methyltransferase</fullName>
    </alternativeName>
    <alternativeName>
        <fullName evidence="11">rRNA (cytosine-C(5)-)-methyltransferase RsmB</fullName>
    </alternativeName>
</protein>
<dbReference type="Pfam" id="PF01029">
    <property type="entry name" value="NusB"/>
    <property type="match status" value="1"/>
</dbReference>
<evidence type="ECO:0000313" key="16">
    <source>
        <dbReference type="Proteomes" id="UP000323521"/>
    </source>
</evidence>
<dbReference type="InterPro" id="IPR054728">
    <property type="entry name" value="RsmB-like_ferredoxin"/>
</dbReference>
<evidence type="ECO:0000256" key="4">
    <source>
        <dbReference type="ARBA" id="ARBA00022490"/>
    </source>
</evidence>
<dbReference type="SUPFAM" id="SSF53335">
    <property type="entry name" value="S-adenosyl-L-methionine-dependent methyltransferases"/>
    <property type="match status" value="1"/>
</dbReference>
<dbReference type="GO" id="GO:0003723">
    <property type="term" value="F:RNA binding"/>
    <property type="evidence" value="ECO:0007669"/>
    <property type="project" value="UniProtKB-UniRule"/>
</dbReference>
<feature type="binding site" evidence="13">
    <location>
        <position position="319"/>
    </location>
    <ligand>
        <name>S-adenosyl-L-methionine</name>
        <dbReference type="ChEBI" id="CHEBI:59789"/>
    </ligand>
</feature>
<dbReference type="InterPro" id="IPR004573">
    <property type="entry name" value="rRNA_ssu_MeTfrase_B"/>
</dbReference>
<dbReference type="GO" id="GO:0008649">
    <property type="term" value="F:rRNA methyltransferase activity"/>
    <property type="evidence" value="ECO:0007669"/>
    <property type="project" value="InterPro"/>
</dbReference>
<dbReference type="InterPro" id="IPR035926">
    <property type="entry name" value="NusB-like_sf"/>
</dbReference>
<keyword evidence="8 13" id="KW-0949">S-adenosyl-L-methionine</keyword>
<dbReference type="FunFam" id="3.40.50.150:FF:000257">
    <property type="entry name" value="16S rRNA methyltransferase"/>
    <property type="match status" value="1"/>
</dbReference>
<dbReference type="Gene3D" id="3.40.50.150">
    <property type="entry name" value="Vaccinia Virus protein VP39"/>
    <property type="match status" value="1"/>
</dbReference>
<keyword evidence="6 13" id="KW-0489">Methyltransferase</keyword>
<evidence type="ECO:0000256" key="6">
    <source>
        <dbReference type="ARBA" id="ARBA00022603"/>
    </source>
</evidence>
<evidence type="ECO:0000256" key="3">
    <source>
        <dbReference type="ARBA" id="ARBA00012140"/>
    </source>
</evidence>
<keyword evidence="7 13" id="KW-0808">Transferase</keyword>
<dbReference type="CDD" id="cd02440">
    <property type="entry name" value="AdoMet_MTases"/>
    <property type="match status" value="1"/>
</dbReference>
<dbReference type="InterPro" id="IPR001678">
    <property type="entry name" value="MeTrfase_RsmB-F_NOP2_dom"/>
</dbReference>
<evidence type="ECO:0000256" key="8">
    <source>
        <dbReference type="ARBA" id="ARBA00022691"/>
    </source>
</evidence>
<feature type="active site" description="Nucleophile" evidence="13">
    <location>
        <position position="390"/>
    </location>
</feature>
<evidence type="ECO:0000256" key="11">
    <source>
        <dbReference type="ARBA" id="ARBA00031088"/>
    </source>
</evidence>
<dbReference type="EC" id="2.1.1.176" evidence="3"/>
<comment type="subcellular location">
    <subcellularLocation>
        <location evidence="2">Cytoplasm</location>
    </subcellularLocation>
</comment>
<organism evidence="15 16">
    <name type="scientific">Formimonas warabiya</name>
    <dbReference type="NCBI Taxonomy" id="1761012"/>
    <lineage>
        <taxon>Bacteria</taxon>
        <taxon>Bacillati</taxon>
        <taxon>Bacillota</taxon>
        <taxon>Clostridia</taxon>
        <taxon>Eubacteriales</taxon>
        <taxon>Peptococcaceae</taxon>
        <taxon>Candidatus Formimonas</taxon>
    </lineage>
</organism>
<dbReference type="Pfam" id="PF01189">
    <property type="entry name" value="Methyltr_RsmB-F"/>
    <property type="match status" value="1"/>
</dbReference>
<evidence type="ECO:0000256" key="2">
    <source>
        <dbReference type="ARBA" id="ARBA00004496"/>
    </source>
</evidence>
<reference evidence="15 16" key="1">
    <citation type="submission" date="2016-10" db="EMBL/GenBank/DDBJ databases">
        <title>Complete Genome Sequence of Peptococcaceae strain DCMF.</title>
        <authorList>
            <person name="Edwards R.J."/>
            <person name="Holland S.I."/>
            <person name="Deshpande N.P."/>
            <person name="Wong Y.K."/>
            <person name="Ertan H."/>
            <person name="Manefield M."/>
            <person name="Russell T.L."/>
            <person name="Lee M.J."/>
        </authorList>
    </citation>
    <scope>NUCLEOTIDE SEQUENCE [LARGE SCALE GENOMIC DNA]</scope>
    <source>
        <strain evidence="15 16">DCMF</strain>
    </source>
</reference>
<keyword evidence="16" id="KW-1185">Reference proteome</keyword>
<evidence type="ECO:0000256" key="1">
    <source>
        <dbReference type="ARBA" id="ARBA00002724"/>
    </source>
</evidence>
<dbReference type="InterPro" id="IPR006027">
    <property type="entry name" value="NusB_RsmB_TIM44"/>
</dbReference>
<feature type="binding site" evidence="13">
    <location>
        <position position="292"/>
    </location>
    <ligand>
        <name>S-adenosyl-L-methionine</name>
        <dbReference type="ChEBI" id="CHEBI:59789"/>
    </ligand>
</feature>
<dbReference type="Proteomes" id="UP000323521">
    <property type="component" value="Chromosome"/>
</dbReference>
<dbReference type="AlphaFoldDB" id="A0A3G1KQF2"/>